<feature type="chain" id="PRO_5012576904" description="Polymer-forming protein" evidence="1">
    <location>
        <begin position="22"/>
        <end position="110"/>
    </location>
</feature>
<evidence type="ECO:0000313" key="3">
    <source>
        <dbReference type="Proteomes" id="UP000192907"/>
    </source>
</evidence>
<dbReference type="AlphaFoldDB" id="A0A1Y6CL37"/>
<keyword evidence="1" id="KW-0732">Signal</keyword>
<dbReference type="Proteomes" id="UP000192907">
    <property type="component" value="Unassembled WGS sequence"/>
</dbReference>
<dbReference type="RefSeq" id="WP_132324319.1">
    <property type="nucleotide sequence ID" value="NZ_FWZT01000026.1"/>
</dbReference>
<accession>A0A1Y6CL37</accession>
<evidence type="ECO:0000313" key="2">
    <source>
        <dbReference type="EMBL" id="SMF71042.1"/>
    </source>
</evidence>
<gene>
    <name evidence="2" type="ORF">SAMN06296036_12614</name>
</gene>
<proteinExistence type="predicted"/>
<name>A0A1Y6CL37_9BACT</name>
<keyword evidence="3" id="KW-1185">Reference proteome</keyword>
<organism evidence="2 3">
    <name type="scientific">Pseudobacteriovorax antillogorgiicola</name>
    <dbReference type="NCBI Taxonomy" id="1513793"/>
    <lineage>
        <taxon>Bacteria</taxon>
        <taxon>Pseudomonadati</taxon>
        <taxon>Bdellovibrionota</taxon>
        <taxon>Oligoflexia</taxon>
        <taxon>Oligoflexales</taxon>
        <taxon>Pseudobacteriovoracaceae</taxon>
        <taxon>Pseudobacteriovorax</taxon>
    </lineage>
</organism>
<protein>
    <recommendedName>
        <fullName evidence="4">Polymer-forming protein</fullName>
    </recommendedName>
</protein>
<reference evidence="3" key="1">
    <citation type="submission" date="2017-04" db="EMBL/GenBank/DDBJ databases">
        <authorList>
            <person name="Varghese N."/>
            <person name="Submissions S."/>
        </authorList>
    </citation>
    <scope>NUCLEOTIDE SEQUENCE [LARGE SCALE GENOMIC DNA]</scope>
    <source>
        <strain evidence="3">RKEM611</strain>
    </source>
</reference>
<evidence type="ECO:0008006" key="4">
    <source>
        <dbReference type="Google" id="ProtNLM"/>
    </source>
</evidence>
<dbReference type="EMBL" id="FWZT01000026">
    <property type="protein sequence ID" value="SMF71042.1"/>
    <property type="molecule type" value="Genomic_DNA"/>
</dbReference>
<sequence length="110" mass="12049">MRKIACALMLVSQLTAVSASAATEISSVYKEQNLQFVYTDDVKVDGSIYKNDGGRMYVDGDLVVNGSVYKNSMIIEVTGDLIVFGDLYKNDHLYIGGKVTVMGEQYGNSF</sequence>
<evidence type="ECO:0000256" key="1">
    <source>
        <dbReference type="SAM" id="SignalP"/>
    </source>
</evidence>
<feature type="signal peptide" evidence="1">
    <location>
        <begin position="1"/>
        <end position="21"/>
    </location>
</feature>